<accession>A0A7W6GJQ8</accession>
<comment type="caution">
    <text evidence="1">The sequence shown here is derived from an EMBL/GenBank/DDBJ whole genome shotgun (WGS) entry which is preliminary data.</text>
</comment>
<name>A0A7W6GJQ8_9HYPH</name>
<sequence>MIKVIPLRDGTFLFPVHLTRSGCAFDQSAGNVVRLPMTALGRHFLLRALRFGDKLEWYGAEYDWDKEAKSISDAHRWCDRQERRQQKSREDDRQ</sequence>
<dbReference type="EMBL" id="JACIEE010000005">
    <property type="protein sequence ID" value="MBB3977388.1"/>
    <property type="molecule type" value="Genomic_DNA"/>
</dbReference>
<evidence type="ECO:0000313" key="1">
    <source>
        <dbReference type="EMBL" id="MBB3977388.1"/>
    </source>
</evidence>
<dbReference type="Proteomes" id="UP000574761">
    <property type="component" value="Unassembled WGS sequence"/>
</dbReference>
<evidence type="ECO:0000313" key="2">
    <source>
        <dbReference type="Proteomes" id="UP000574761"/>
    </source>
</evidence>
<protein>
    <submittedName>
        <fullName evidence="1">Uncharacterized protein</fullName>
    </submittedName>
</protein>
<dbReference type="AlphaFoldDB" id="A0A7W6GJQ8"/>
<gene>
    <name evidence="1" type="ORF">GGQ64_002594</name>
</gene>
<organism evidence="1 2">
    <name type="scientific">Mycoplana azooxidifex</name>
    <dbReference type="NCBI Taxonomy" id="1636188"/>
    <lineage>
        <taxon>Bacteria</taxon>
        <taxon>Pseudomonadati</taxon>
        <taxon>Pseudomonadota</taxon>
        <taxon>Alphaproteobacteria</taxon>
        <taxon>Hyphomicrobiales</taxon>
        <taxon>Rhizobiaceae</taxon>
        <taxon>Mycoplana</taxon>
    </lineage>
</organism>
<reference evidence="1 2" key="1">
    <citation type="submission" date="2020-08" db="EMBL/GenBank/DDBJ databases">
        <title>Genomic Encyclopedia of Type Strains, Phase IV (KMG-IV): sequencing the most valuable type-strain genomes for metagenomic binning, comparative biology and taxonomic classification.</title>
        <authorList>
            <person name="Goeker M."/>
        </authorList>
    </citation>
    <scope>NUCLEOTIDE SEQUENCE [LARGE SCALE GENOMIC DNA]</scope>
    <source>
        <strain evidence="1 2">DSM 100211</strain>
    </source>
</reference>
<proteinExistence type="predicted"/>
<dbReference type="RefSeq" id="WP_183804754.1">
    <property type="nucleotide sequence ID" value="NZ_JACIEE010000005.1"/>
</dbReference>
<keyword evidence="2" id="KW-1185">Reference proteome</keyword>